<proteinExistence type="predicted"/>
<accession>A0ABT3B2L1</accession>
<dbReference type="EMBL" id="JAOWRF010000250">
    <property type="protein sequence ID" value="MCV3215235.1"/>
    <property type="molecule type" value="Genomic_DNA"/>
</dbReference>
<evidence type="ECO:0000259" key="1">
    <source>
        <dbReference type="Pfam" id="PF00534"/>
    </source>
</evidence>
<dbReference type="RefSeq" id="WP_263746835.1">
    <property type="nucleotide sequence ID" value="NZ_JAOWRF010000250.1"/>
</dbReference>
<reference evidence="2 3" key="1">
    <citation type="submission" date="2022-10" db="EMBL/GenBank/DDBJ databases">
        <title>Identification of biosynthetic pathway for the production of the potent trypsin inhibitor radiosumin.</title>
        <authorList>
            <person name="Fewer D.P."/>
            <person name="Delbaje E."/>
            <person name="Ouyang X."/>
            <person name="Agostino P.D."/>
            <person name="Wahlsten M."/>
            <person name="Jokela J."/>
            <person name="Permi P."/>
            <person name="Haapaniemi E."/>
            <person name="Koistinen H."/>
        </authorList>
    </citation>
    <scope>NUCLEOTIDE SEQUENCE [LARGE SCALE GENOMIC DNA]</scope>
    <source>
        <strain evidence="2 3">NIES-515</strain>
    </source>
</reference>
<evidence type="ECO:0000313" key="2">
    <source>
        <dbReference type="EMBL" id="MCV3215235.1"/>
    </source>
</evidence>
<sequence>MKILLSSYACEPGKGSEPGIGWNVAREIANYHQVWVLTSNTHRLAIEDELARNKVPNLNFVYLDPFGWVYDWSYEGKRSQMSVYLHYYLWQIMAYFVARPLHQKINFDVVHHITYGRYSSPSFLVFLSVPFVWGPVGGAESAPKAFWQKHSLRARVYENLRNLLRRFGESDPFVHLTAKKSVVAIAATEETAQRFAALGCKKIEVYGAVGIPKADIEQLIQISSTQCRPFRFISTGRLLHWKGFHFGLRAFAQTNLPDAEYWIIGDGPEREFLESLAQELGIADRVNFWGTLSRQETLSKLGECDVLIHPSLHDSGGWVVLEAMAAGQPVICLNLGGPGIQVTKETGFKVPADSPEQAVNDIATAMMRLAKEPELRLKMGEAGRERVREVYNWEVKGKYLAQIYQTVAGNS</sequence>
<gene>
    <name evidence="2" type="ORF">OGM63_17235</name>
</gene>
<dbReference type="Proteomes" id="UP001526143">
    <property type="component" value="Unassembled WGS sequence"/>
</dbReference>
<dbReference type="SUPFAM" id="SSF53756">
    <property type="entry name" value="UDP-Glycosyltransferase/glycogen phosphorylase"/>
    <property type="match status" value="1"/>
</dbReference>
<dbReference type="PANTHER" id="PTHR12526:SF584">
    <property type="entry name" value="GLYCOSYLTRANSFERASE"/>
    <property type="match status" value="1"/>
</dbReference>
<comment type="caution">
    <text evidence="2">The sequence shown here is derived from an EMBL/GenBank/DDBJ whole genome shotgun (WGS) entry which is preliminary data.</text>
</comment>
<name>A0ABT3B2L1_9CYAN</name>
<dbReference type="PANTHER" id="PTHR12526">
    <property type="entry name" value="GLYCOSYLTRANSFERASE"/>
    <property type="match status" value="1"/>
</dbReference>
<evidence type="ECO:0000313" key="3">
    <source>
        <dbReference type="Proteomes" id="UP001526143"/>
    </source>
</evidence>
<dbReference type="CDD" id="cd03801">
    <property type="entry name" value="GT4_PimA-like"/>
    <property type="match status" value="1"/>
</dbReference>
<feature type="domain" description="Glycosyl transferase family 1" evidence="1">
    <location>
        <begin position="222"/>
        <end position="386"/>
    </location>
</feature>
<organism evidence="2 3">
    <name type="scientific">Plectonema radiosum NIES-515</name>
    <dbReference type="NCBI Taxonomy" id="2986073"/>
    <lineage>
        <taxon>Bacteria</taxon>
        <taxon>Bacillati</taxon>
        <taxon>Cyanobacteriota</taxon>
        <taxon>Cyanophyceae</taxon>
        <taxon>Oscillatoriophycideae</taxon>
        <taxon>Oscillatoriales</taxon>
        <taxon>Microcoleaceae</taxon>
        <taxon>Plectonema</taxon>
    </lineage>
</organism>
<protein>
    <submittedName>
        <fullName evidence="2">Glycosyltransferase</fullName>
    </submittedName>
</protein>
<keyword evidence="3" id="KW-1185">Reference proteome</keyword>
<dbReference type="InterPro" id="IPR001296">
    <property type="entry name" value="Glyco_trans_1"/>
</dbReference>
<dbReference type="Gene3D" id="3.40.50.2000">
    <property type="entry name" value="Glycogen Phosphorylase B"/>
    <property type="match status" value="2"/>
</dbReference>
<dbReference type="Pfam" id="PF00534">
    <property type="entry name" value="Glycos_transf_1"/>
    <property type="match status" value="1"/>
</dbReference>